<feature type="region of interest" description="Disordered" evidence="5">
    <location>
        <begin position="445"/>
        <end position="473"/>
    </location>
</feature>
<dbReference type="EMBL" id="JABFOR010000001">
    <property type="protein sequence ID" value="NOJ69122.1"/>
    <property type="molecule type" value="Genomic_DNA"/>
</dbReference>
<organism evidence="9 10">
    <name type="scientific">Paenibacillus alvei</name>
    <name type="common">Bacillus alvei</name>
    <dbReference type="NCBI Taxonomy" id="44250"/>
    <lineage>
        <taxon>Bacteria</taxon>
        <taxon>Bacillati</taxon>
        <taxon>Bacillota</taxon>
        <taxon>Bacilli</taxon>
        <taxon>Bacillales</taxon>
        <taxon>Paenibacillaceae</taxon>
        <taxon>Paenibacillus</taxon>
    </lineage>
</organism>
<feature type="region of interest" description="Disordered" evidence="5">
    <location>
        <begin position="391"/>
        <end position="412"/>
    </location>
</feature>
<protein>
    <submittedName>
        <fullName evidence="9">VanZ family protein</fullName>
    </submittedName>
</protein>
<feature type="compositionally biased region" description="Low complexity" evidence="5">
    <location>
        <begin position="399"/>
        <end position="412"/>
    </location>
</feature>
<keyword evidence="4 6" id="KW-0472">Membrane</keyword>
<feature type="transmembrane region" description="Helical" evidence="6">
    <location>
        <begin position="314"/>
        <end position="332"/>
    </location>
</feature>
<feature type="transmembrane region" description="Helical" evidence="6">
    <location>
        <begin position="112"/>
        <end position="130"/>
    </location>
</feature>
<dbReference type="InterPro" id="IPR006976">
    <property type="entry name" value="VanZ-like"/>
</dbReference>
<feature type="transmembrane region" description="Helical" evidence="6">
    <location>
        <begin position="176"/>
        <end position="197"/>
    </location>
</feature>
<feature type="transmembrane region" description="Helical" evidence="6">
    <location>
        <begin position="142"/>
        <end position="164"/>
    </location>
</feature>
<dbReference type="PANTHER" id="PTHR36834">
    <property type="entry name" value="MEMBRANE PROTEIN-RELATED"/>
    <property type="match status" value="1"/>
</dbReference>
<evidence type="ECO:0000256" key="4">
    <source>
        <dbReference type="ARBA" id="ARBA00023136"/>
    </source>
</evidence>
<gene>
    <name evidence="9" type="ORF">HMI46_00950</name>
</gene>
<dbReference type="AlphaFoldDB" id="A0AAP6ZXE8"/>
<reference evidence="9 10" key="1">
    <citation type="submission" date="2020-05" db="EMBL/GenBank/DDBJ databases">
        <title>Whole genome sequencing and identification of novel metabolites from Paenibacillus alvei strain JR949.</title>
        <authorList>
            <person name="Rajendhran J."/>
            <person name="Sree Pranav P."/>
            <person name="Mahalakshmi B."/>
            <person name="Karthikeyan R."/>
        </authorList>
    </citation>
    <scope>NUCLEOTIDE SEQUENCE [LARGE SCALE GENOMIC DNA]</scope>
    <source>
        <strain evidence="9 10">JR949</strain>
    </source>
</reference>
<feature type="transmembrane region" description="Helical" evidence="6">
    <location>
        <begin position="6"/>
        <end position="28"/>
    </location>
</feature>
<feature type="domain" description="RDD" evidence="8">
    <location>
        <begin position="215"/>
        <end position="334"/>
    </location>
</feature>
<evidence type="ECO:0000256" key="5">
    <source>
        <dbReference type="SAM" id="MobiDB-lite"/>
    </source>
</evidence>
<dbReference type="GO" id="GO:0016020">
    <property type="term" value="C:membrane"/>
    <property type="evidence" value="ECO:0007669"/>
    <property type="project" value="UniProtKB-SubCell"/>
</dbReference>
<comment type="caution">
    <text evidence="9">The sequence shown here is derived from an EMBL/GenBank/DDBJ whole genome shotgun (WGS) entry which is preliminary data.</text>
</comment>
<evidence type="ECO:0000256" key="6">
    <source>
        <dbReference type="SAM" id="Phobius"/>
    </source>
</evidence>
<comment type="subcellular location">
    <subcellularLocation>
        <location evidence="1">Membrane</location>
        <topology evidence="1">Multi-pass membrane protein</topology>
    </subcellularLocation>
</comment>
<dbReference type="Proteomes" id="UP000552038">
    <property type="component" value="Unassembled WGS sequence"/>
</dbReference>
<evidence type="ECO:0000259" key="8">
    <source>
        <dbReference type="Pfam" id="PF06271"/>
    </source>
</evidence>
<sequence length="493" mass="56773">MNAYLFPIKFAFITFPIAALFLTLPFLIVQYRKYGYVNKVRAMVLYSMLLYFISAYYLVILPLPQNVHNCLDRAGAVFEQLRPLQFVRDIVKESRVEWSHPTTYVLLLKERAFIQAAFNVVLTLPLGVYMRYYYRRSFLQTTAIACFVSLFFEVTQRTGLYGIYDCPYRLFDVDDLILNTLGGIVGFLLAPVFTYFLPRSHQLDDHIDLTKKPVGFIRRGIAVWLDLTLLSIIMGCMYIVYRSLVYGDKQSINFQLSEFNMLYLAAGILVYFVIIPLFTEGKTFGKWVTRIHLVQDDIDNSTRTLTFMGLMKRYGLLYFGVGGINYVFGYVMRFNEAMDPMDPIVTVLVFIAWAGFNGLLFLHLLLHMFKKDKRLFYEKISRTRNVITIPERMQKDRVGGSASSNAPSSVESTLAEDGVVLEQGHESKHKLEFMDTDLLTATDASERFGFSEKEENTPQQQEPPSQPAPALDARELVDQELARLKEKLAKKEE</sequence>
<dbReference type="Pfam" id="PF06271">
    <property type="entry name" value="RDD"/>
    <property type="match status" value="1"/>
</dbReference>
<evidence type="ECO:0000259" key="7">
    <source>
        <dbReference type="Pfam" id="PF04892"/>
    </source>
</evidence>
<dbReference type="InterPro" id="IPR053150">
    <property type="entry name" value="Teicoplanin_resist-assoc"/>
</dbReference>
<accession>A0AAP6ZXE8</accession>
<feature type="transmembrane region" description="Helical" evidence="6">
    <location>
        <begin position="344"/>
        <end position="366"/>
    </location>
</feature>
<feature type="transmembrane region" description="Helical" evidence="6">
    <location>
        <begin position="221"/>
        <end position="241"/>
    </location>
</feature>
<feature type="transmembrane region" description="Helical" evidence="6">
    <location>
        <begin position="261"/>
        <end position="279"/>
    </location>
</feature>
<dbReference type="PANTHER" id="PTHR36834:SF1">
    <property type="entry name" value="INTEGRAL MEMBRANE PROTEIN"/>
    <property type="match status" value="1"/>
</dbReference>
<feature type="transmembrane region" description="Helical" evidence="6">
    <location>
        <begin position="40"/>
        <end position="59"/>
    </location>
</feature>
<keyword evidence="2 6" id="KW-0812">Transmembrane</keyword>
<name>A0AAP6ZXE8_PAEAL</name>
<proteinExistence type="predicted"/>
<dbReference type="Pfam" id="PF04892">
    <property type="entry name" value="VanZ"/>
    <property type="match status" value="1"/>
</dbReference>
<evidence type="ECO:0000313" key="9">
    <source>
        <dbReference type="EMBL" id="NOJ69122.1"/>
    </source>
</evidence>
<keyword evidence="3 6" id="KW-1133">Transmembrane helix</keyword>
<feature type="compositionally biased region" description="Basic and acidic residues" evidence="5">
    <location>
        <begin position="445"/>
        <end position="456"/>
    </location>
</feature>
<evidence type="ECO:0000313" key="10">
    <source>
        <dbReference type="Proteomes" id="UP000552038"/>
    </source>
</evidence>
<evidence type="ECO:0000256" key="3">
    <source>
        <dbReference type="ARBA" id="ARBA00022989"/>
    </source>
</evidence>
<evidence type="ECO:0000256" key="2">
    <source>
        <dbReference type="ARBA" id="ARBA00022692"/>
    </source>
</evidence>
<evidence type="ECO:0000256" key="1">
    <source>
        <dbReference type="ARBA" id="ARBA00004141"/>
    </source>
</evidence>
<feature type="domain" description="VanZ-like" evidence="7">
    <location>
        <begin position="49"/>
        <end position="193"/>
    </location>
</feature>
<dbReference type="InterPro" id="IPR010432">
    <property type="entry name" value="RDD"/>
</dbReference>